<evidence type="ECO:0000313" key="4">
    <source>
        <dbReference type="EMBL" id="KAL0571710.1"/>
    </source>
</evidence>
<proteinExistence type="predicted"/>
<feature type="transmembrane region" description="Helical" evidence="2">
    <location>
        <begin position="215"/>
        <end position="236"/>
    </location>
</feature>
<evidence type="ECO:0000313" key="5">
    <source>
        <dbReference type="Proteomes" id="UP001465976"/>
    </source>
</evidence>
<dbReference type="PANTHER" id="PTHR40465:SF1">
    <property type="entry name" value="DUF6534 DOMAIN-CONTAINING PROTEIN"/>
    <property type="match status" value="1"/>
</dbReference>
<keyword evidence="2" id="KW-0472">Membrane</keyword>
<protein>
    <recommendedName>
        <fullName evidence="3">DUF6534 domain-containing protein</fullName>
    </recommendedName>
</protein>
<feature type="transmembrane region" description="Helical" evidence="2">
    <location>
        <begin position="174"/>
        <end position="195"/>
    </location>
</feature>
<keyword evidence="2" id="KW-0812">Transmembrane</keyword>
<keyword evidence="2" id="KW-1133">Transmembrane helix</keyword>
<dbReference type="PANTHER" id="PTHR40465">
    <property type="entry name" value="CHROMOSOME 1, WHOLE GENOME SHOTGUN SEQUENCE"/>
    <property type="match status" value="1"/>
</dbReference>
<gene>
    <name evidence="4" type="ORF">V5O48_010250</name>
</gene>
<evidence type="ECO:0000259" key="3">
    <source>
        <dbReference type="Pfam" id="PF20152"/>
    </source>
</evidence>
<feature type="transmembrane region" description="Helical" evidence="2">
    <location>
        <begin position="134"/>
        <end position="154"/>
    </location>
</feature>
<reference evidence="4 5" key="1">
    <citation type="submission" date="2024-02" db="EMBL/GenBank/DDBJ databases">
        <title>A draft genome for the cacao thread blight pathogen Marasmius crinis-equi.</title>
        <authorList>
            <person name="Cohen S.P."/>
            <person name="Baruah I.K."/>
            <person name="Amoako-Attah I."/>
            <person name="Bukari Y."/>
            <person name="Meinhardt L.W."/>
            <person name="Bailey B.A."/>
        </authorList>
    </citation>
    <scope>NUCLEOTIDE SEQUENCE [LARGE SCALE GENOMIC DNA]</scope>
    <source>
        <strain evidence="4 5">GH-76</strain>
    </source>
</reference>
<feature type="region of interest" description="Disordered" evidence="1">
    <location>
        <begin position="339"/>
        <end position="360"/>
    </location>
</feature>
<feature type="domain" description="DUF6534" evidence="3">
    <location>
        <begin position="183"/>
        <end position="267"/>
    </location>
</feature>
<dbReference type="Proteomes" id="UP001465976">
    <property type="component" value="Unassembled WGS sequence"/>
</dbReference>
<name>A0ABR3F9I6_9AGAR</name>
<dbReference type="EMBL" id="JBAHYK010000727">
    <property type="protein sequence ID" value="KAL0571710.1"/>
    <property type="molecule type" value="Genomic_DNA"/>
</dbReference>
<sequence length="360" mass="40209">MPFDGQIGIQRLLRFPSRSNTNLIEGALEIGIVVSTFLFGVTTAQTYLYYQLFPLDSKWTKYLVGGVWLLELGHSISALHALYSYTVLNFGNPNVGTMKVPLSIALNLIISEVVFVLVQGYYVMRIYQFSRSWYIAVLCIILLIIRFIGTAVATVEAVIMTSLEQYTNDWGWDLVGILTIGSFADLAIPCVLVYYLAMKRSSAYDATLAIVDKLILWSIETGLLTGLLAVLILIFFKTLPGRFAWMAVYMNLPKMFSNSFLANLNSRIKLRAMQDGSDVVELSPAATDNRNTVHFPHRLGARVNVTSQQTKTVDDVQYNESFQVAIPPRQSSDIEDCNSTMKSNDGKPQVIDITSQGHLE</sequence>
<feature type="transmembrane region" description="Helical" evidence="2">
    <location>
        <begin position="62"/>
        <end position="83"/>
    </location>
</feature>
<feature type="transmembrane region" description="Helical" evidence="2">
    <location>
        <begin position="30"/>
        <end position="50"/>
    </location>
</feature>
<dbReference type="Pfam" id="PF20152">
    <property type="entry name" value="DUF6534"/>
    <property type="match status" value="1"/>
</dbReference>
<keyword evidence="5" id="KW-1185">Reference proteome</keyword>
<comment type="caution">
    <text evidence="4">The sequence shown here is derived from an EMBL/GenBank/DDBJ whole genome shotgun (WGS) entry which is preliminary data.</text>
</comment>
<organism evidence="4 5">
    <name type="scientific">Marasmius crinis-equi</name>
    <dbReference type="NCBI Taxonomy" id="585013"/>
    <lineage>
        <taxon>Eukaryota</taxon>
        <taxon>Fungi</taxon>
        <taxon>Dikarya</taxon>
        <taxon>Basidiomycota</taxon>
        <taxon>Agaricomycotina</taxon>
        <taxon>Agaricomycetes</taxon>
        <taxon>Agaricomycetidae</taxon>
        <taxon>Agaricales</taxon>
        <taxon>Marasmiineae</taxon>
        <taxon>Marasmiaceae</taxon>
        <taxon>Marasmius</taxon>
    </lineage>
</organism>
<feature type="transmembrane region" description="Helical" evidence="2">
    <location>
        <begin position="103"/>
        <end position="122"/>
    </location>
</feature>
<accession>A0ABR3F9I6</accession>
<evidence type="ECO:0000256" key="1">
    <source>
        <dbReference type="SAM" id="MobiDB-lite"/>
    </source>
</evidence>
<evidence type="ECO:0000256" key="2">
    <source>
        <dbReference type="SAM" id="Phobius"/>
    </source>
</evidence>
<dbReference type="InterPro" id="IPR045339">
    <property type="entry name" value="DUF6534"/>
</dbReference>